<evidence type="ECO:0000313" key="2">
    <source>
        <dbReference type="Proteomes" id="UP001391051"/>
    </source>
</evidence>
<protein>
    <submittedName>
        <fullName evidence="1">Uncharacterized protein</fullName>
    </submittedName>
</protein>
<sequence>MRAPHSCSRDRRGTVVVVFVNSSTHAHPLQAGLDHLASPLFAFLEFYRHHEDFPVTPQHVEKYVSVARSSPDTTPHFRHVHSMATQLFLDDTTNNFEILQVL</sequence>
<dbReference type="GeneID" id="92077793"/>
<dbReference type="EMBL" id="JAQQWE010000005">
    <property type="protein sequence ID" value="KAK7952781.1"/>
    <property type="molecule type" value="Genomic_DNA"/>
</dbReference>
<dbReference type="RefSeq" id="XP_066700843.1">
    <property type="nucleotide sequence ID" value="XM_066844731.1"/>
</dbReference>
<gene>
    <name evidence="1" type="ORF">PG986_008509</name>
</gene>
<reference evidence="1 2" key="1">
    <citation type="submission" date="2023-01" db="EMBL/GenBank/DDBJ databases">
        <title>Analysis of 21 Apiospora genomes using comparative genomics revels a genus with tremendous synthesis potential of carbohydrate active enzymes and secondary metabolites.</title>
        <authorList>
            <person name="Sorensen T."/>
        </authorList>
    </citation>
    <scope>NUCLEOTIDE SEQUENCE [LARGE SCALE GENOMIC DNA]</scope>
    <source>
        <strain evidence="1 2">CBS 24483</strain>
    </source>
</reference>
<proteinExistence type="predicted"/>
<comment type="caution">
    <text evidence="1">The sequence shown here is derived from an EMBL/GenBank/DDBJ whole genome shotgun (WGS) entry which is preliminary data.</text>
</comment>
<evidence type="ECO:0000313" key="1">
    <source>
        <dbReference type="EMBL" id="KAK7952781.1"/>
    </source>
</evidence>
<name>A0ABR1QFL8_9PEZI</name>
<keyword evidence="2" id="KW-1185">Reference proteome</keyword>
<accession>A0ABR1QFL8</accession>
<organism evidence="1 2">
    <name type="scientific">Apiospora aurea</name>
    <dbReference type="NCBI Taxonomy" id="335848"/>
    <lineage>
        <taxon>Eukaryota</taxon>
        <taxon>Fungi</taxon>
        <taxon>Dikarya</taxon>
        <taxon>Ascomycota</taxon>
        <taxon>Pezizomycotina</taxon>
        <taxon>Sordariomycetes</taxon>
        <taxon>Xylariomycetidae</taxon>
        <taxon>Amphisphaeriales</taxon>
        <taxon>Apiosporaceae</taxon>
        <taxon>Apiospora</taxon>
    </lineage>
</organism>
<dbReference type="Proteomes" id="UP001391051">
    <property type="component" value="Unassembled WGS sequence"/>
</dbReference>